<keyword evidence="2" id="KW-1185">Reference proteome</keyword>
<proteinExistence type="predicted"/>
<gene>
    <name evidence="1" type="ORF">EAE97_010394</name>
</gene>
<accession>A0A9P5I3R3</accession>
<comment type="caution">
    <text evidence="1">The sequence shown here is derived from an EMBL/GenBank/DDBJ whole genome shotgun (WGS) entry which is preliminary data.</text>
</comment>
<organism evidence="1 2">
    <name type="scientific">Botrytis byssoidea</name>
    <dbReference type="NCBI Taxonomy" id="139641"/>
    <lineage>
        <taxon>Eukaryota</taxon>
        <taxon>Fungi</taxon>
        <taxon>Dikarya</taxon>
        <taxon>Ascomycota</taxon>
        <taxon>Pezizomycotina</taxon>
        <taxon>Leotiomycetes</taxon>
        <taxon>Helotiales</taxon>
        <taxon>Sclerotiniaceae</taxon>
        <taxon>Botrytis</taxon>
    </lineage>
</organism>
<dbReference type="Proteomes" id="UP000710849">
    <property type="component" value="Unassembled WGS sequence"/>
</dbReference>
<evidence type="ECO:0000313" key="2">
    <source>
        <dbReference type="Proteomes" id="UP000710849"/>
    </source>
</evidence>
<reference evidence="1 2" key="1">
    <citation type="journal article" date="2020" name="Genome Biol. Evol.">
        <title>Comparative genomics of Sclerotiniaceae.</title>
        <authorList>
            <person name="Valero Jimenez C.A."/>
            <person name="Steentjes M."/>
            <person name="Scholten O.E."/>
            <person name="Van Kan J.A.L."/>
        </authorList>
    </citation>
    <scope>NUCLEOTIDE SEQUENCE [LARGE SCALE GENOMIC DNA]</scope>
    <source>
        <strain evidence="1 2">MUCL 94</strain>
    </source>
</reference>
<protein>
    <submittedName>
        <fullName evidence="1">Uncharacterized protein</fullName>
    </submittedName>
</protein>
<sequence>MVERKLVIHDGRPEDRQVAVTKLEKKKEQLIYDHLWKVFDGYALVQDRIALITKPGGEFVNDRTITLLDDGLHNSSNRYLRYQLTSNVAICNQELSTPKNNQVEIDKFSDSLLSASSSCSLTNTFDGESGDENTPVDNCELSSDWLMDFDNLPLQIPALEAKKRQSVEAAAGSTTMKWKSARVIESREGAIQSREAHLDKMEQDITARVAELQARESDIDFHEQEFNTRLSTVMTRENDMEIRERELLASWTQYSKLFSEAQNIKFDLNDREFDPDQRESRVEQGEAANAYSRKLHEQKSLQSLSVEFSMPSHSKNLLKFAM</sequence>
<dbReference type="AlphaFoldDB" id="A0A9P5I3R3"/>
<dbReference type="GeneID" id="62153982"/>
<dbReference type="RefSeq" id="XP_038728303.1">
    <property type="nucleotide sequence ID" value="XM_038880909.1"/>
</dbReference>
<name>A0A9P5I3R3_9HELO</name>
<evidence type="ECO:0000313" key="1">
    <source>
        <dbReference type="EMBL" id="KAF7926094.1"/>
    </source>
</evidence>
<dbReference type="EMBL" id="RCSW01000027">
    <property type="protein sequence ID" value="KAF7926094.1"/>
    <property type="molecule type" value="Genomic_DNA"/>
</dbReference>